<feature type="transmembrane region" description="Helical" evidence="16">
    <location>
        <begin position="421"/>
        <end position="442"/>
    </location>
</feature>
<evidence type="ECO:0000256" key="2">
    <source>
        <dbReference type="ARBA" id="ARBA00004141"/>
    </source>
</evidence>
<evidence type="ECO:0000259" key="17">
    <source>
        <dbReference type="PROSITE" id="PS50850"/>
    </source>
</evidence>
<feature type="transmembrane region" description="Helical" evidence="16">
    <location>
        <begin position="737"/>
        <end position="759"/>
    </location>
</feature>
<dbReference type="FunFam" id="3.30.1330.40:FF:000001">
    <property type="entry name" value="L-PSP family endoribonuclease"/>
    <property type="match status" value="1"/>
</dbReference>
<dbReference type="GO" id="GO:0016020">
    <property type="term" value="C:membrane"/>
    <property type="evidence" value="ECO:0007669"/>
    <property type="project" value="UniProtKB-SubCell"/>
</dbReference>
<dbReference type="GO" id="GO:0005737">
    <property type="term" value="C:cytoplasm"/>
    <property type="evidence" value="ECO:0007669"/>
    <property type="project" value="UniProtKB-SubCell"/>
</dbReference>
<comment type="similarity">
    <text evidence="5">Belongs to the major facilitator superfamily. Sugar transporter (TC 2.A.1.1) family.</text>
</comment>
<dbReference type="PANTHER" id="PTHR48022:SF91">
    <property type="entry name" value="MAJOR FACILITATOR SUPERFAMILY (MFS) PROFILE DOMAIN-CONTAINING PROTEIN-RELATED"/>
    <property type="match status" value="1"/>
</dbReference>
<dbReference type="SUPFAM" id="SSF103473">
    <property type="entry name" value="MFS general substrate transporter"/>
    <property type="match status" value="1"/>
</dbReference>
<dbReference type="InterPro" id="IPR050360">
    <property type="entry name" value="MFS_Sugar_Transporters"/>
</dbReference>
<evidence type="ECO:0000256" key="7">
    <source>
        <dbReference type="ARBA" id="ARBA00022490"/>
    </source>
</evidence>
<keyword evidence="19" id="KW-1185">Reference proteome</keyword>
<feature type="transmembrane region" description="Helical" evidence="16">
    <location>
        <begin position="815"/>
        <end position="834"/>
    </location>
</feature>
<evidence type="ECO:0000256" key="9">
    <source>
        <dbReference type="ARBA" id="ARBA00022942"/>
    </source>
</evidence>
<feature type="transmembrane region" description="Helical" evidence="16">
    <location>
        <begin position="517"/>
        <end position="537"/>
    </location>
</feature>
<feature type="transmembrane region" description="Helical" evidence="16">
    <location>
        <begin position="779"/>
        <end position="803"/>
    </location>
</feature>
<feature type="transmembrane region" description="Helical" evidence="16">
    <location>
        <begin position="493"/>
        <end position="510"/>
    </location>
</feature>
<feature type="transmembrane region" description="Helical" evidence="16">
    <location>
        <begin position="707"/>
        <end position="728"/>
    </location>
</feature>
<dbReference type="EMBL" id="HE796868">
    <property type="protein sequence ID" value="CCL98062.1"/>
    <property type="molecule type" value="Genomic_DNA"/>
</dbReference>
<evidence type="ECO:0000256" key="5">
    <source>
        <dbReference type="ARBA" id="ARBA00010992"/>
    </source>
</evidence>
<dbReference type="InterPro" id="IPR005829">
    <property type="entry name" value="Sugar_transporter_CS"/>
</dbReference>
<dbReference type="PROSITE" id="PS00217">
    <property type="entry name" value="SUGAR_TRANSPORT_2"/>
    <property type="match status" value="1"/>
</dbReference>
<feature type="domain" description="Major facilitator superfamily (MFS) profile" evidence="17">
    <location>
        <begin position="414"/>
        <end position="868"/>
    </location>
</feature>
<dbReference type="CDD" id="cd17356">
    <property type="entry name" value="MFS_HXT"/>
    <property type="match status" value="1"/>
</dbReference>
<keyword evidence="8 16" id="KW-0812">Transmembrane</keyword>
<keyword evidence="10 16" id="KW-1133">Transmembrane helix</keyword>
<dbReference type="InterPro" id="IPR035959">
    <property type="entry name" value="RutC-like_sf"/>
</dbReference>
<dbReference type="InterPro" id="IPR023332">
    <property type="entry name" value="Proteasome_alpha-type"/>
</dbReference>
<evidence type="ECO:0000256" key="16">
    <source>
        <dbReference type="SAM" id="Phobius"/>
    </source>
</evidence>
<dbReference type="Pfam" id="PF01042">
    <property type="entry name" value="Ribonuc_L-PSP"/>
    <property type="match status" value="1"/>
</dbReference>
<evidence type="ECO:0000313" key="18">
    <source>
        <dbReference type="EMBL" id="CCL98062.1"/>
    </source>
</evidence>
<dbReference type="Pfam" id="PF00083">
    <property type="entry name" value="Sugar_tr"/>
    <property type="match status" value="1"/>
</dbReference>
<comment type="subunit">
    <text evidence="13">The 26S proteasome consists of a 20S proteasome core and two 19S regulatory subunits. The 20S proteasome core is composed of 28 subunits that are arranged in four stacked rings, resulting in a barrel-shaped structure. The two end rings are each formed by seven alpha subunits, and the two central rings are each formed by seven beta subunits. The catalytic chamber with the active sites is on the inside of the barrel.</text>
</comment>
<feature type="transmembrane region" description="Helical" evidence="16">
    <location>
        <begin position="840"/>
        <end position="864"/>
    </location>
</feature>
<comment type="similarity">
    <text evidence="4">Belongs to the RutC family.</text>
</comment>
<evidence type="ECO:0000256" key="12">
    <source>
        <dbReference type="ARBA" id="ARBA00023242"/>
    </source>
</evidence>
<keyword evidence="7" id="KW-0963">Cytoplasm</keyword>
<comment type="subcellular location">
    <subcellularLocation>
        <location evidence="3">Cytoplasm</location>
    </subcellularLocation>
    <subcellularLocation>
        <location evidence="2">Membrane</location>
        <topology evidence="2">Multi-pass membrane protein</topology>
    </subcellularLocation>
    <subcellularLocation>
        <location evidence="1">Nucleus</location>
    </subcellularLocation>
</comment>
<dbReference type="PRINTS" id="PR00171">
    <property type="entry name" value="SUGRTRNSPORT"/>
</dbReference>
<dbReference type="GO" id="GO:0005351">
    <property type="term" value="F:carbohydrate:proton symporter activity"/>
    <property type="evidence" value="ECO:0007669"/>
    <property type="project" value="TreeGrafter"/>
</dbReference>
<dbReference type="PROSITE" id="PS50850">
    <property type="entry name" value="MFS"/>
    <property type="match status" value="1"/>
</dbReference>
<dbReference type="InterPro" id="IPR000426">
    <property type="entry name" value="Proteasome_asu_N"/>
</dbReference>
<dbReference type="InterPro" id="IPR006175">
    <property type="entry name" value="YjgF/YER057c/UK114"/>
</dbReference>
<dbReference type="OrthoDB" id="2241241at2759"/>
<evidence type="ECO:0000256" key="6">
    <source>
        <dbReference type="ARBA" id="ARBA00022448"/>
    </source>
</evidence>
<dbReference type="Gene3D" id="3.30.1330.40">
    <property type="entry name" value="RutC-like"/>
    <property type="match status" value="1"/>
</dbReference>
<gene>
    <name evidence="18" type="ORF">FIBRA_00056</name>
</gene>
<dbReference type="InterPro" id="IPR005828">
    <property type="entry name" value="MFS_sugar_transport-like"/>
</dbReference>
<dbReference type="CDD" id="cd03753">
    <property type="entry name" value="proteasome_alpha_type_5"/>
    <property type="match status" value="1"/>
</dbReference>
<proteinExistence type="inferred from homology"/>
<protein>
    <recommendedName>
        <fullName evidence="17">Major facilitator superfamily (MFS) profile domain-containing protein</fullName>
    </recommendedName>
</protein>
<keyword evidence="11 16" id="KW-0472">Membrane</keyword>
<sequence length="922" mass="100588">MQAALRCAARLPILSAAHSTSRLFLSTAKLNSPVLSRAMSLSFVSTPDAPAAVGPYNQAVKVGSLLFCSGSLGIDPATGKLTPGGVEAQTEQALKNMKTIIEAGGGEVSKVVKTTVFLQSMNDFAVMNGIYARFFDGHKPARSAVQVARLPLDGLFEIECIFGLKRRGFASMSISSHCWWGEALNRGVNTFSPEGRLFQVEYAIEAIKLGSTTVGVKTKEGVVLAVEKRVQSPLLESSSIEKIMEIDRHLGCAMSGLTADARTMIDHARVTSQNHAFTYDERIKVESVTQAVCDLALRFGESVHDEDAMMSRPFGVALLIAGIDELGPQLFHTDPSGTFVRYEAKAIGSGSEAAQSELQDKWHTQMTLHEAQILVLRVLKQVMEEKLDHHNVQLAQVTPESGFEILDEKSLWLIRVYESTLGFIFGYDMGVISGCLIMPDFAARFGQMGTDGVPYLSSSRQSIITSLLGAGTIVGAIAQAFTSDRYGRRGSVLIWAAVFTVGVAIQTGTVRSLAQIVFGRFVSGLGVGALSAIVPLYNGETAPKALRGALIVLYQVNIFGGIFISDCIELGTHNISGSASWRIPIGLQILWGLFLLSGIFFLPESPRHLLGTGKEAEAQRVVAELNGVPEDDPLVRDIIEDLEYAIKAENEGGKVTWWECFSTRNHLWKRTINGMMLQFIQQLNGQNFYFYYGDTFFQSAGTQLSPYIIQTILGGVSVAGVIPALYLIDAWGRRRSLLVGALAQAACAIIAALVGHYLLAPVGTPINELTVRNRQGGDVLIAFAVMHVFAFGLFWGATPWVYLGESFPLRVRPKCIALGSAANWVWNFLLSFFSPRIVASIGPLILLIFFGMLVFGFVYVYLFIPETVGLSLEEVDEMYRSGVKPWNSWGWQPPHDRVHHEKVASAEVVDVREKSDSDSNSK</sequence>
<evidence type="ECO:0000256" key="11">
    <source>
        <dbReference type="ARBA" id="ARBA00023136"/>
    </source>
</evidence>
<dbReference type="GO" id="GO:0019773">
    <property type="term" value="C:proteasome core complex, alpha-subunit complex"/>
    <property type="evidence" value="ECO:0007669"/>
    <property type="project" value="UniProtKB-UniRule"/>
</dbReference>
<dbReference type="InterPro" id="IPR033812">
    <property type="entry name" value="Proteasome_alpha_type_5"/>
</dbReference>
<dbReference type="HOGENOM" id="CLU_316422_0_0_1"/>
<dbReference type="NCBIfam" id="NF003075">
    <property type="entry name" value="PRK03996.1"/>
    <property type="match status" value="1"/>
</dbReference>
<dbReference type="NCBIfam" id="TIGR00004">
    <property type="entry name" value="Rid family detoxifying hydrolase"/>
    <property type="match status" value="1"/>
</dbReference>
<dbReference type="NCBIfam" id="TIGR00879">
    <property type="entry name" value="SP"/>
    <property type="match status" value="1"/>
</dbReference>
<dbReference type="SUPFAM" id="SSF55298">
    <property type="entry name" value="YjgF-like"/>
    <property type="match status" value="1"/>
</dbReference>
<reference evidence="18 19" key="1">
    <citation type="journal article" date="2012" name="Appl. Environ. Microbiol.">
        <title>Short-read sequencing for genomic analysis of the brown rot fungus Fibroporia radiculosa.</title>
        <authorList>
            <person name="Tang J.D."/>
            <person name="Perkins A.D."/>
            <person name="Sonstegard T.S."/>
            <person name="Schroeder S.G."/>
            <person name="Burgess S.C."/>
            <person name="Diehl S.V."/>
        </authorList>
    </citation>
    <scope>NUCLEOTIDE SEQUENCE [LARGE SCALE GENOMIC DNA]</scope>
    <source>
        <strain evidence="18 19">TFFH 294</strain>
    </source>
</reference>
<dbReference type="CDD" id="cd00448">
    <property type="entry name" value="YjgF_YER057c_UK114_family"/>
    <property type="match status" value="1"/>
</dbReference>
<dbReference type="Pfam" id="PF00227">
    <property type="entry name" value="Proteasome"/>
    <property type="match status" value="1"/>
</dbReference>
<accession>J7RG29</accession>
<feature type="transmembrane region" description="Helical" evidence="16">
    <location>
        <begin position="583"/>
        <end position="602"/>
    </location>
</feature>
<dbReference type="GO" id="GO:0005634">
    <property type="term" value="C:nucleus"/>
    <property type="evidence" value="ECO:0007669"/>
    <property type="project" value="UniProtKB-SubCell"/>
</dbReference>
<dbReference type="Pfam" id="PF10584">
    <property type="entry name" value="Proteasome_A_N"/>
    <property type="match status" value="1"/>
</dbReference>
<dbReference type="SUPFAM" id="SSF56235">
    <property type="entry name" value="N-terminal nucleophile aminohydrolases (Ntn hydrolases)"/>
    <property type="match status" value="1"/>
</dbReference>
<evidence type="ECO:0000256" key="14">
    <source>
        <dbReference type="ARBA" id="ARBA00049119"/>
    </source>
</evidence>
<dbReference type="GO" id="GO:0043161">
    <property type="term" value="P:proteasome-mediated ubiquitin-dependent protein catabolic process"/>
    <property type="evidence" value="ECO:0007669"/>
    <property type="project" value="InterPro"/>
</dbReference>
<comment type="similarity">
    <text evidence="15">Belongs to the peptidase T1A family.</text>
</comment>
<dbReference type="InterPro" id="IPR001353">
    <property type="entry name" value="Proteasome_sua/b"/>
</dbReference>
<evidence type="ECO:0000256" key="4">
    <source>
        <dbReference type="ARBA" id="ARBA00010552"/>
    </source>
</evidence>
<dbReference type="Proteomes" id="UP000006352">
    <property type="component" value="Unassembled WGS sequence"/>
</dbReference>
<dbReference type="InterPro" id="IPR036259">
    <property type="entry name" value="MFS_trans_sf"/>
</dbReference>
<evidence type="ECO:0000256" key="10">
    <source>
        <dbReference type="ARBA" id="ARBA00022989"/>
    </source>
</evidence>
<comment type="catalytic activity">
    <reaction evidence="14">
        <text>myo-inositol(out) + H(+)(out) = myo-inositol(in) + H(+)(in)</text>
        <dbReference type="Rhea" id="RHEA:60364"/>
        <dbReference type="ChEBI" id="CHEBI:15378"/>
        <dbReference type="ChEBI" id="CHEBI:17268"/>
    </reaction>
</comment>
<organism evidence="18 19">
    <name type="scientific">Fibroporia radiculosa</name>
    <dbReference type="NCBI Taxonomy" id="599839"/>
    <lineage>
        <taxon>Eukaryota</taxon>
        <taxon>Fungi</taxon>
        <taxon>Dikarya</taxon>
        <taxon>Basidiomycota</taxon>
        <taxon>Agaricomycotina</taxon>
        <taxon>Agaricomycetes</taxon>
        <taxon>Polyporales</taxon>
        <taxon>Fibroporiaceae</taxon>
        <taxon>Fibroporia</taxon>
    </lineage>
</organism>
<evidence type="ECO:0000313" key="19">
    <source>
        <dbReference type="Proteomes" id="UP000006352"/>
    </source>
</evidence>
<evidence type="ECO:0000256" key="8">
    <source>
        <dbReference type="ARBA" id="ARBA00022692"/>
    </source>
</evidence>
<dbReference type="RefSeq" id="XP_012177345.1">
    <property type="nucleotide sequence ID" value="XM_012321955.1"/>
</dbReference>
<evidence type="ECO:0000256" key="13">
    <source>
        <dbReference type="ARBA" id="ARBA00026071"/>
    </source>
</evidence>
<evidence type="ECO:0000256" key="15">
    <source>
        <dbReference type="PROSITE-ProRule" id="PRU00808"/>
    </source>
</evidence>
<dbReference type="InterPro" id="IPR020846">
    <property type="entry name" value="MFS_dom"/>
</dbReference>
<dbReference type="STRING" id="599839.J7RG29"/>
<dbReference type="InterPro" id="IPR003663">
    <property type="entry name" value="Sugar/inositol_transpt"/>
</dbReference>
<dbReference type="PROSITE" id="PS51475">
    <property type="entry name" value="PROTEASOME_ALPHA_2"/>
    <property type="match status" value="1"/>
</dbReference>
<dbReference type="PROSITE" id="PS00216">
    <property type="entry name" value="SUGAR_TRANSPORT_1"/>
    <property type="match status" value="1"/>
</dbReference>
<feature type="transmembrane region" description="Helical" evidence="16">
    <location>
        <begin position="463"/>
        <end position="481"/>
    </location>
</feature>
<dbReference type="GeneID" id="24092973"/>
<keyword evidence="12" id="KW-0539">Nucleus</keyword>
<evidence type="ECO:0000256" key="3">
    <source>
        <dbReference type="ARBA" id="ARBA00004496"/>
    </source>
</evidence>
<dbReference type="PANTHER" id="PTHR48022">
    <property type="entry name" value="PLASTIDIC GLUCOSE TRANSPORTER 4"/>
    <property type="match status" value="1"/>
</dbReference>
<feature type="transmembrane region" description="Helical" evidence="16">
    <location>
        <begin position="549"/>
        <end position="571"/>
    </location>
</feature>
<dbReference type="InterPro" id="IPR029055">
    <property type="entry name" value="Ntn_hydrolases_N"/>
</dbReference>
<dbReference type="Gene3D" id="1.20.1250.20">
    <property type="entry name" value="MFS general substrate transporter like domains"/>
    <property type="match status" value="1"/>
</dbReference>
<dbReference type="InParanoid" id="J7RG29"/>
<evidence type="ECO:0000256" key="1">
    <source>
        <dbReference type="ARBA" id="ARBA00004123"/>
    </source>
</evidence>
<dbReference type="InterPro" id="IPR006056">
    <property type="entry name" value="RidA"/>
</dbReference>
<dbReference type="SMART" id="SM00948">
    <property type="entry name" value="Proteasome_A_N"/>
    <property type="match status" value="1"/>
</dbReference>
<keyword evidence="9 15" id="KW-0647">Proteasome</keyword>
<dbReference type="FunFam" id="3.60.20.10:FF:000015">
    <property type="entry name" value="Proteasome subunit alpha type-5"/>
    <property type="match status" value="1"/>
</dbReference>
<dbReference type="AlphaFoldDB" id="J7RG29"/>
<name>J7RG29_9APHY</name>
<dbReference type="GO" id="GO:0005366">
    <property type="term" value="F:myo-inositol:proton symporter activity"/>
    <property type="evidence" value="ECO:0007669"/>
    <property type="project" value="RHEA"/>
</dbReference>
<dbReference type="Gene3D" id="3.60.20.10">
    <property type="entry name" value="Glutamine Phosphoribosylpyrophosphate, subunit 1, domain 1"/>
    <property type="match status" value="1"/>
</dbReference>
<keyword evidence="6" id="KW-0813">Transport</keyword>